<sequence length="390" mass="39993">MALEILAAAASSPIDSSGLFAARGGAVKRARSPPPDAPAADGGCAAACCAAPAALLATAARSPELMPAFHPSKLGSALHVLPTPSADARAPLSPQPSSVAPGAYCSSPMRFVPGLPPMHYYDQRFGAPVALAPSHVYASVPIDERVSRAPGGSAVCVGADALRGRPVTSVAYLPAPGAQRASLVSAAGPLSWGAPGAPSVMQLAHWAAQQQQHQNQPQLAPAQLHTAAEPWQSVVHARSPDAASPAAADAGQPHAAPNLGAFAPANGVQQPLLLPNVARKIKTPKWPKSQFVGVSSRQDGKFKAVVVFHGQSMFIGAFPSEVEASLHYDVVAAPLGKRVNDDVRAKAIVSRWPNESHAIAEAVHAVDHAAVRQLARHVASLHLAETGTPA</sequence>
<dbReference type="SUPFAM" id="SSF54171">
    <property type="entry name" value="DNA-binding domain"/>
    <property type="match status" value="1"/>
</dbReference>
<organism evidence="2 3">
    <name type="scientific">Diacronema lutheri</name>
    <name type="common">Unicellular marine alga</name>
    <name type="synonym">Monochrysis lutheri</name>
    <dbReference type="NCBI Taxonomy" id="2081491"/>
    <lineage>
        <taxon>Eukaryota</taxon>
        <taxon>Haptista</taxon>
        <taxon>Haptophyta</taxon>
        <taxon>Pavlovophyceae</taxon>
        <taxon>Pavlovales</taxon>
        <taxon>Pavlovaceae</taxon>
        <taxon>Diacronema</taxon>
    </lineage>
</organism>
<accession>A0A8J5XKC3</accession>
<dbReference type="Proteomes" id="UP000751190">
    <property type="component" value="Unassembled WGS sequence"/>
</dbReference>
<feature type="region of interest" description="Disordered" evidence="1">
    <location>
        <begin position="233"/>
        <end position="262"/>
    </location>
</feature>
<name>A0A8J5XKC3_DIALT</name>
<proteinExistence type="predicted"/>
<dbReference type="AlphaFoldDB" id="A0A8J5XKC3"/>
<dbReference type="GO" id="GO:0003677">
    <property type="term" value="F:DNA binding"/>
    <property type="evidence" value="ECO:0007669"/>
    <property type="project" value="InterPro"/>
</dbReference>
<keyword evidence="3" id="KW-1185">Reference proteome</keyword>
<gene>
    <name evidence="2" type="ORF">KFE25_011559</name>
</gene>
<comment type="caution">
    <text evidence="2">The sequence shown here is derived from an EMBL/GenBank/DDBJ whole genome shotgun (WGS) entry which is preliminary data.</text>
</comment>
<evidence type="ECO:0008006" key="4">
    <source>
        <dbReference type="Google" id="ProtNLM"/>
    </source>
</evidence>
<evidence type="ECO:0000313" key="2">
    <source>
        <dbReference type="EMBL" id="KAG8462109.1"/>
    </source>
</evidence>
<dbReference type="EMBL" id="JAGTXO010000022">
    <property type="protein sequence ID" value="KAG8462109.1"/>
    <property type="molecule type" value="Genomic_DNA"/>
</dbReference>
<evidence type="ECO:0000313" key="3">
    <source>
        <dbReference type="Proteomes" id="UP000751190"/>
    </source>
</evidence>
<dbReference type="OrthoDB" id="10630185at2759"/>
<evidence type="ECO:0000256" key="1">
    <source>
        <dbReference type="SAM" id="MobiDB-lite"/>
    </source>
</evidence>
<reference evidence="2" key="1">
    <citation type="submission" date="2021-05" db="EMBL/GenBank/DDBJ databases">
        <title>The genome of the haptophyte Pavlova lutheri (Diacronema luteri, Pavlovales) - a model for lipid biosynthesis in eukaryotic algae.</title>
        <authorList>
            <person name="Hulatt C.J."/>
            <person name="Posewitz M.C."/>
        </authorList>
    </citation>
    <scope>NUCLEOTIDE SEQUENCE</scope>
    <source>
        <strain evidence="2">NIVA-4/92</strain>
    </source>
</reference>
<protein>
    <recommendedName>
        <fullName evidence="4">AP2/ERF domain-containing protein</fullName>
    </recommendedName>
</protein>
<dbReference type="InterPro" id="IPR016177">
    <property type="entry name" value="DNA-bd_dom_sf"/>
</dbReference>
<feature type="compositionally biased region" description="Low complexity" evidence="1">
    <location>
        <begin position="236"/>
        <end position="257"/>
    </location>
</feature>